<dbReference type="AlphaFoldDB" id="A0A3S5BBJ1"/>
<accession>A0A3S5BBJ1</accession>
<dbReference type="InterPro" id="IPR052159">
    <property type="entry name" value="Competence_DNA_uptake"/>
</dbReference>
<dbReference type="Gene3D" id="3.60.15.10">
    <property type="entry name" value="Ribonuclease Z/Hydroxyacylglutathione hydrolase-like"/>
    <property type="match status" value="1"/>
</dbReference>
<dbReference type="Pfam" id="PF00753">
    <property type="entry name" value="Lactamase_B"/>
    <property type="match status" value="1"/>
</dbReference>
<feature type="domain" description="Metallo-beta-lactamase" evidence="1">
    <location>
        <begin position="31"/>
        <end position="111"/>
    </location>
</feature>
<evidence type="ECO:0000313" key="3">
    <source>
        <dbReference type="Proteomes" id="UP000271188"/>
    </source>
</evidence>
<dbReference type="InterPro" id="IPR001279">
    <property type="entry name" value="Metallo-B-lactamas"/>
</dbReference>
<dbReference type="PANTHER" id="PTHR30619:SF1">
    <property type="entry name" value="RECOMBINATION PROTEIN 2"/>
    <property type="match status" value="1"/>
</dbReference>
<dbReference type="PANTHER" id="PTHR30619">
    <property type="entry name" value="DNA INTERNALIZATION/COMPETENCE PROTEIN COMEC/REC2"/>
    <property type="match status" value="1"/>
</dbReference>
<name>A0A3S5BBJ1_MANHA</name>
<sequence length="387" mass="44363">MDIKLIRSFHAVGQGAFYSERFINDSNIAFNVVYDCGAMPKSKVIDRVIKESFKESDDIDILFISHFDSDHVNGIEILKKNRNIKRVVMPLLAEKEKFFLINLYKSLGGTYNHSLVKLIENPEVFFGEDTKVIQVKSININDRDLADNNDSEIKHIMDISSINGSISSGTPISFKLSDTFFWVYYPYNYKYSNRRCQFIQEITKKGITEENLADPEFVSNSKNQIIIRTAYKSKAVDGSINENSMLVCSCPMKISIVKYMDNYQGYFPLYLSSYFLWDEVNPGCIYTGDSDLKVIASDLLNKINNIKSNIGTIQVAHHGSHNNFYVNFFNQFGEFLICPISFGTKNTYGHPSYIVLSELFCHKHIPVCVTEQRGSSFFQRFDISLEQ</sequence>
<evidence type="ECO:0000313" key="2">
    <source>
        <dbReference type="EMBL" id="VEI77118.1"/>
    </source>
</evidence>
<reference evidence="2" key="1">
    <citation type="submission" date="2018-12" db="EMBL/GenBank/DDBJ databases">
        <authorList>
            <consortium name="Pathogen Informatics"/>
        </authorList>
    </citation>
    <scope>NUCLEOTIDE SEQUENCE [LARGE SCALE GENOMIC DNA]</scope>
    <source>
        <strain evidence="2">NCTC10643</strain>
    </source>
</reference>
<dbReference type="RefSeq" id="WP_126301920.1">
    <property type="nucleotide sequence ID" value="NZ_LR134495.1"/>
</dbReference>
<evidence type="ECO:0000259" key="1">
    <source>
        <dbReference type="Pfam" id="PF00753"/>
    </source>
</evidence>
<organism evidence="2 3">
    <name type="scientific">Mannheimia haemolytica</name>
    <name type="common">Pasteurella haemolytica</name>
    <dbReference type="NCBI Taxonomy" id="75985"/>
    <lineage>
        <taxon>Bacteria</taxon>
        <taxon>Pseudomonadati</taxon>
        <taxon>Pseudomonadota</taxon>
        <taxon>Gammaproteobacteria</taxon>
        <taxon>Pasteurellales</taxon>
        <taxon>Pasteurellaceae</taxon>
        <taxon>Mannheimia</taxon>
    </lineage>
</organism>
<gene>
    <name evidence="2" type="ORF">NCTC10643_01218</name>
</gene>
<dbReference type="InterPro" id="IPR036866">
    <property type="entry name" value="RibonucZ/Hydroxyglut_hydro"/>
</dbReference>
<dbReference type="Proteomes" id="UP000271188">
    <property type="component" value="Chromosome"/>
</dbReference>
<dbReference type="EMBL" id="LR134495">
    <property type="protein sequence ID" value="VEI77118.1"/>
    <property type="molecule type" value="Genomic_DNA"/>
</dbReference>
<dbReference type="SUPFAM" id="SSF56281">
    <property type="entry name" value="Metallo-hydrolase/oxidoreductase"/>
    <property type="match status" value="1"/>
</dbReference>
<proteinExistence type="predicted"/>
<protein>
    <submittedName>
        <fullName evidence="2">DNA internalization-related competence protein ComEC/Rec2</fullName>
    </submittedName>
</protein>